<feature type="transmembrane region" description="Helical" evidence="13">
    <location>
        <begin position="819"/>
        <end position="842"/>
    </location>
</feature>
<dbReference type="GO" id="GO:0005743">
    <property type="term" value="C:mitochondrial inner membrane"/>
    <property type="evidence" value="ECO:0007669"/>
    <property type="project" value="TreeGrafter"/>
</dbReference>
<dbReference type="InterPro" id="IPR027417">
    <property type="entry name" value="P-loop_NTPase"/>
</dbReference>
<evidence type="ECO:0000256" key="9">
    <source>
        <dbReference type="ARBA" id="ARBA00022989"/>
    </source>
</evidence>
<proteinExistence type="inferred from homology"/>
<dbReference type="VEuPathDB" id="FungiDB:MPH_13068"/>
<feature type="transmembrane region" description="Helical" evidence="13">
    <location>
        <begin position="697"/>
        <end position="725"/>
    </location>
</feature>
<evidence type="ECO:0000256" key="8">
    <source>
        <dbReference type="ARBA" id="ARBA00022967"/>
    </source>
</evidence>
<evidence type="ECO:0000313" key="16">
    <source>
        <dbReference type="EMBL" id="EKG09861.1"/>
    </source>
</evidence>
<keyword evidence="4 13" id="KW-0812">Transmembrane</keyword>
<comment type="similarity">
    <text evidence="2">Belongs to the ABC transporter superfamily. ABCB family. Multidrug resistance exporter (TC 3.A.1.201) subfamily.</text>
</comment>
<dbReference type="FunFam" id="3.40.50.300:FF:000479">
    <property type="entry name" value="Multidrug resistance protein 1A"/>
    <property type="match status" value="1"/>
</dbReference>
<dbReference type="InterPro" id="IPR011527">
    <property type="entry name" value="ABC1_TM_dom"/>
</dbReference>
<sequence>MPSSTEKFETGPAEGSAVLGEPERGGPECREEGAVDQNGNNGALVLLYGAASRVDVLVVSASLVSAVIGGALMPLMTIVFGKMTGEFQGITSSDENGSEANSQLDQFTLYFVYLAIAEFVTVYITTVGLTVAGERITCRVREHYLSAVLEQGVAVLSDKSNAVGEVSTHISNDAELIKNAVSEKLGRAVGAVSTVVTAFVVGFVFSWKLTLVLSSTLVAFVLVIGAASQGMVKYAGISAEAESAAATVAAESLGDIRGSIANCAQEKLGRKYEGRLLEARRPRVLEKVFAAVMMAVVTGVMLLAYALAFWQGSRFLVAGDLALADVLIVLLAVLLGTVSLGFAGPPVRAVGDGLAAAARICRAMDPPACTSPCARGGGVALGDVLGHVQFQNVSFRYPGRPDMPVLDQFDLDVAPGRTTAVVGPSGSGKSTLVSLLERFYEPSAGRVCLDGQPLQSLDLQWLRRQIALVGQEAMLFDATVFENISHGLVGSRYENEPEEVRREMVRRAAEIAHAHPFVSLLPDQYDTRVGERGAMLSGGQKQRISIARAIVSDPKILLLDEATSALDPVAEQSVQAALRTAMRGRTNLVIAHRLSTVREADCIAVMGKGRVVEHGTYESLVEKRGHFFRLLEAQSLAVEDVGNVQEGNALHHVPTGTGSLDEKATTSCPGNAKTVAEVEPPSGALISALRTKDRPTLLAGLLLSILLGCTSTAQSVILSACIAAFSNNVYDHAQLRHDVNFWAGMMLMLAFVGIAIQSGQGIAMAFCSERLVRRARTAVFQHLLRQDMSFFDTAAHSAGSLSVLLSSRTADLEGLSGSMMGMLLVGASTLISGFVVAVAIGWKLGLVCSATMPLLLAAGHLRMSFLQANERRSAESYAAATTYASEAASCIRVVASFTLEKTVLRRFRNTLISQARANAVSTAKSSVFFATSQAMVYCSFALCFWYGGRLMARGEYTMLQFFICYSTVIFGAQSAGSTLSVAADRAKATSAAQALESVMKSRPLIDVGSGEPLDSVRGSIELRNVHFSYLARQDQPALTDVSLSIQPGQFAALVGPSGSGKSTALALLERFYDPMSGAVLLDGRNIRDLDVSSLRSRMALVSQDTALFSGTVRDNILLGVADGTVSDEGLRQACKAAALEEVVASLPEGLDTSVGSKGAALSGGQRQRIAIARALVRDPRILLLDEAISALDSASERVVQEALARAANGRTTVAVAHRLSTIRNADVIFVLDRGAVAEVGKHNELLAKQGLYASMVTAQSLGM</sequence>
<keyword evidence="10 13" id="KW-0472">Membrane</keyword>
<feature type="region of interest" description="Disordered" evidence="12">
    <location>
        <begin position="1"/>
        <end position="35"/>
    </location>
</feature>
<evidence type="ECO:0000256" key="5">
    <source>
        <dbReference type="ARBA" id="ARBA00022737"/>
    </source>
</evidence>
<feature type="compositionally biased region" description="Basic and acidic residues" evidence="12">
    <location>
        <begin position="21"/>
        <end position="33"/>
    </location>
</feature>
<dbReference type="Pfam" id="PF00005">
    <property type="entry name" value="ABC_tran"/>
    <property type="match status" value="2"/>
</dbReference>
<evidence type="ECO:0000256" key="3">
    <source>
        <dbReference type="ARBA" id="ARBA00022448"/>
    </source>
</evidence>
<dbReference type="InParanoid" id="K2QJ17"/>
<dbReference type="PROSITE" id="PS00211">
    <property type="entry name" value="ABC_TRANSPORTER_1"/>
    <property type="match status" value="2"/>
</dbReference>
<dbReference type="PANTHER" id="PTHR43394">
    <property type="entry name" value="ATP-DEPENDENT PERMEASE MDL1, MITOCHONDRIAL"/>
    <property type="match status" value="1"/>
</dbReference>
<feature type="transmembrane region" description="Helical" evidence="13">
    <location>
        <begin position="745"/>
        <end position="767"/>
    </location>
</feature>
<dbReference type="EMBL" id="AHHD01000564">
    <property type="protein sequence ID" value="EKG09861.1"/>
    <property type="molecule type" value="Genomic_DNA"/>
</dbReference>
<feature type="transmembrane region" description="Helical" evidence="13">
    <location>
        <begin position="110"/>
        <end position="132"/>
    </location>
</feature>
<dbReference type="PANTHER" id="PTHR43394:SF1">
    <property type="entry name" value="ATP-BINDING CASSETTE SUB-FAMILY B MEMBER 10, MITOCHONDRIAL"/>
    <property type="match status" value="1"/>
</dbReference>
<evidence type="ECO:0000256" key="11">
    <source>
        <dbReference type="ARBA" id="ARBA00023180"/>
    </source>
</evidence>
<dbReference type="CDD" id="cd18577">
    <property type="entry name" value="ABC_6TM_Pgp_ABCB1_D1_like"/>
    <property type="match status" value="1"/>
</dbReference>
<comment type="caution">
    <text evidence="16">The sequence shown here is derived from an EMBL/GenBank/DDBJ whole genome shotgun (WGS) entry which is preliminary data.</text>
</comment>
<dbReference type="PROSITE" id="PS50893">
    <property type="entry name" value="ABC_TRANSPORTER_2"/>
    <property type="match status" value="2"/>
</dbReference>
<evidence type="ECO:0000259" key="14">
    <source>
        <dbReference type="PROSITE" id="PS50893"/>
    </source>
</evidence>
<dbReference type="Gene3D" id="1.20.1560.10">
    <property type="entry name" value="ABC transporter type 1, transmembrane domain"/>
    <property type="match status" value="2"/>
</dbReference>
<dbReference type="SUPFAM" id="SSF90123">
    <property type="entry name" value="ABC transporter transmembrane region"/>
    <property type="match status" value="2"/>
</dbReference>
<dbReference type="FunFam" id="3.40.50.300:FF:000913">
    <property type="entry name" value="ABC multidrug transporter SitT"/>
    <property type="match status" value="1"/>
</dbReference>
<gene>
    <name evidence="16" type="ORF">MPH_13068</name>
</gene>
<dbReference type="InterPro" id="IPR003593">
    <property type="entry name" value="AAA+_ATPase"/>
</dbReference>
<dbReference type="HOGENOM" id="CLU_000604_17_2_1"/>
<feature type="domain" description="ABC transmembrane type-1" evidence="15">
    <location>
        <begin position="698"/>
        <end position="987"/>
    </location>
</feature>
<dbReference type="OrthoDB" id="6500128at2759"/>
<evidence type="ECO:0000256" key="12">
    <source>
        <dbReference type="SAM" id="MobiDB-lite"/>
    </source>
</evidence>
<dbReference type="CDD" id="cd18578">
    <property type="entry name" value="ABC_6TM_Pgp_ABCB1_D2_like"/>
    <property type="match status" value="1"/>
</dbReference>
<comment type="subcellular location">
    <subcellularLocation>
        <location evidence="1">Membrane</location>
        <topology evidence="1">Multi-pass membrane protein</topology>
    </subcellularLocation>
</comment>
<dbReference type="InterPro" id="IPR036640">
    <property type="entry name" value="ABC1_TM_sf"/>
</dbReference>
<feature type="transmembrane region" description="Helical" evidence="13">
    <location>
        <begin position="926"/>
        <end position="947"/>
    </location>
</feature>
<dbReference type="GO" id="GO:0016887">
    <property type="term" value="F:ATP hydrolysis activity"/>
    <property type="evidence" value="ECO:0007669"/>
    <property type="project" value="InterPro"/>
</dbReference>
<dbReference type="SUPFAM" id="SSF52540">
    <property type="entry name" value="P-loop containing nucleoside triphosphate hydrolases"/>
    <property type="match status" value="2"/>
</dbReference>
<feature type="transmembrane region" description="Helical" evidence="13">
    <location>
        <begin position="185"/>
        <end position="205"/>
    </location>
</feature>
<dbReference type="Gene3D" id="3.40.50.300">
    <property type="entry name" value="P-loop containing nucleotide triphosphate hydrolases"/>
    <property type="match status" value="2"/>
</dbReference>
<feature type="transmembrane region" description="Helical" evidence="13">
    <location>
        <begin position="288"/>
        <end position="310"/>
    </location>
</feature>
<keyword evidence="5" id="KW-0677">Repeat</keyword>
<feature type="domain" description="ABC transmembrane type-1" evidence="15">
    <location>
        <begin position="61"/>
        <end position="352"/>
    </location>
</feature>
<dbReference type="InterPro" id="IPR017871">
    <property type="entry name" value="ABC_transporter-like_CS"/>
</dbReference>
<keyword evidence="8" id="KW-1278">Translocase</keyword>
<accession>K2QJ17</accession>
<keyword evidence="7" id="KW-0067">ATP-binding</keyword>
<dbReference type="GO" id="GO:0005524">
    <property type="term" value="F:ATP binding"/>
    <property type="evidence" value="ECO:0007669"/>
    <property type="project" value="UniProtKB-KW"/>
</dbReference>
<evidence type="ECO:0000256" key="6">
    <source>
        <dbReference type="ARBA" id="ARBA00022741"/>
    </source>
</evidence>
<evidence type="ECO:0000256" key="13">
    <source>
        <dbReference type="SAM" id="Phobius"/>
    </source>
</evidence>
<evidence type="ECO:0000259" key="15">
    <source>
        <dbReference type="PROSITE" id="PS50929"/>
    </source>
</evidence>
<protein>
    <submittedName>
        <fullName evidence="16">Putative ABC transporter protein</fullName>
    </submittedName>
</protein>
<feature type="domain" description="ABC transporter" evidence="14">
    <location>
        <begin position="1020"/>
        <end position="1258"/>
    </location>
</feature>
<organism evidence="16 17">
    <name type="scientific">Macrophomina phaseolina (strain MS6)</name>
    <name type="common">Charcoal rot fungus</name>
    <dbReference type="NCBI Taxonomy" id="1126212"/>
    <lineage>
        <taxon>Eukaryota</taxon>
        <taxon>Fungi</taxon>
        <taxon>Dikarya</taxon>
        <taxon>Ascomycota</taxon>
        <taxon>Pezizomycotina</taxon>
        <taxon>Dothideomycetes</taxon>
        <taxon>Dothideomycetes incertae sedis</taxon>
        <taxon>Botryosphaeriales</taxon>
        <taxon>Botryosphaeriaceae</taxon>
        <taxon>Macrophomina</taxon>
    </lineage>
</organism>
<dbReference type="AlphaFoldDB" id="K2QJ17"/>
<feature type="domain" description="ABC transporter" evidence="14">
    <location>
        <begin position="388"/>
        <end position="633"/>
    </location>
</feature>
<evidence type="ECO:0000256" key="10">
    <source>
        <dbReference type="ARBA" id="ARBA00023136"/>
    </source>
</evidence>
<keyword evidence="11" id="KW-0325">Glycoprotein</keyword>
<evidence type="ECO:0000256" key="1">
    <source>
        <dbReference type="ARBA" id="ARBA00004141"/>
    </source>
</evidence>
<evidence type="ECO:0000313" key="17">
    <source>
        <dbReference type="Proteomes" id="UP000007129"/>
    </source>
</evidence>
<dbReference type="SMART" id="SM00382">
    <property type="entry name" value="AAA"/>
    <property type="match status" value="2"/>
</dbReference>
<dbReference type="InterPro" id="IPR003439">
    <property type="entry name" value="ABC_transporter-like_ATP-bd"/>
</dbReference>
<keyword evidence="6" id="KW-0547">Nucleotide-binding</keyword>
<name>K2QJ17_MACPH</name>
<dbReference type="GO" id="GO:0090374">
    <property type="term" value="P:oligopeptide export from mitochondrion"/>
    <property type="evidence" value="ECO:0007669"/>
    <property type="project" value="TreeGrafter"/>
</dbReference>
<feature type="transmembrane region" description="Helical" evidence="13">
    <location>
        <begin position="322"/>
        <end position="343"/>
    </location>
</feature>
<dbReference type="Proteomes" id="UP000007129">
    <property type="component" value="Unassembled WGS sequence"/>
</dbReference>
<evidence type="ECO:0000256" key="4">
    <source>
        <dbReference type="ARBA" id="ARBA00022692"/>
    </source>
</evidence>
<keyword evidence="9 13" id="KW-1133">Transmembrane helix</keyword>
<evidence type="ECO:0000256" key="7">
    <source>
        <dbReference type="ARBA" id="ARBA00022840"/>
    </source>
</evidence>
<dbReference type="InterPro" id="IPR039421">
    <property type="entry name" value="Type_1_exporter"/>
</dbReference>
<feature type="transmembrane region" description="Helical" evidence="13">
    <location>
        <begin position="211"/>
        <end position="228"/>
    </location>
</feature>
<evidence type="ECO:0000256" key="2">
    <source>
        <dbReference type="ARBA" id="ARBA00007577"/>
    </source>
</evidence>
<dbReference type="GO" id="GO:0015421">
    <property type="term" value="F:ABC-type oligopeptide transporter activity"/>
    <property type="evidence" value="ECO:0007669"/>
    <property type="project" value="TreeGrafter"/>
</dbReference>
<reference evidence="16 17" key="1">
    <citation type="journal article" date="2012" name="BMC Genomics">
        <title>Tools to kill: Genome of one of the most destructive plant pathogenic fungi Macrophomina phaseolina.</title>
        <authorList>
            <person name="Islam M.S."/>
            <person name="Haque M.S."/>
            <person name="Islam M.M."/>
            <person name="Emdad E.M."/>
            <person name="Halim A."/>
            <person name="Hossen Q.M.M."/>
            <person name="Hossain M.Z."/>
            <person name="Ahmed B."/>
            <person name="Rahim S."/>
            <person name="Rahman M.S."/>
            <person name="Alam M.M."/>
            <person name="Hou S."/>
            <person name="Wan X."/>
            <person name="Saito J.A."/>
            <person name="Alam M."/>
        </authorList>
    </citation>
    <scope>NUCLEOTIDE SEQUENCE [LARGE SCALE GENOMIC DNA]</scope>
    <source>
        <strain evidence="16 17">MS6</strain>
    </source>
</reference>
<dbReference type="Pfam" id="PF00664">
    <property type="entry name" value="ABC_membrane"/>
    <property type="match status" value="2"/>
</dbReference>
<dbReference type="CDD" id="cd03249">
    <property type="entry name" value="ABC_MTABC3_MDL1_MDL2"/>
    <property type="match status" value="2"/>
</dbReference>
<dbReference type="eggNOG" id="KOG0055">
    <property type="taxonomic scope" value="Eukaryota"/>
</dbReference>
<feature type="transmembrane region" description="Helical" evidence="13">
    <location>
        <begin position="959"/>
        <end position="983"/>
    </location>
</feature>
<dbReference type="STRING" id="1126212.K2QJ17"/>
<keyword evidence="3" id="KW-0813">Transport</keyword>
<feature type="transmembrane region" description="Helical" evidence="13">
    <location>
        <begin position="56"/>
        <end position="80"/>
    </location>
</feature>
<dbReference type="PROSITE" id="PS50929">
    <property type="entry name" value="ABC_TM1F"/>
    <property type="match status" value="2"/>
</dbReference>